<dbReference type="KEGG" id="chk:D4L85_20715"/>
<feature type="compositionally biased region" description="Low complexity" evidence="1">
    <location>
        <begin position="31"/>
        <end position="42"/>
    </location>
</feature>
<evidence type="ECO:0000313" key="2">
    <source>
        <dbReference type="EMBL" id="AYB32852.1"/>
    </source>
</evidence>
<accession>A0A385SPS6</accession>
<dbReference type="Proteomes" id="UP000266183">
    <property type="component" value="Chromosome"/>
</dbReference>
<organism evidence="2 3">
    <name type="scientific">Chryseolinea soli</name>
    <dbReference type="NCBI Taxonomy" id="2321403"/>
    <lineage>
        <taxon>Bacteria</taxon>
        <taxon>Pseudomonadati</taxon>
        <taxon>Bacteroidota</taxon>
        <taxon>Cytophagia</taxon>
        <taxon>Cytophagales</taxon>
        <taxon>Fulvivirgaceae</taxon>
        <taxon>Chryseolinea</taxon>
    </lineage>
</organism>
<evidence type="ECO:0000313" key="3">
    <source>
        <dbReference type="Proteomes" id="UP000266183"/>
    </source>
</evidence>
<proteinExistence type="predicted"/>
<dbReference type="RefSeq" id="WP_119756100.1">
    <property type="nucleotide sequence ID" value="NZ_CP032382.1"/>
</dbReference>
<dbReference type="AlphaFoldDB" id="A0A385SPS6"/>
<dbReference type="EMBL" id="CP032382">
    <property type="protein sequence ID" value="AYB32852.1"/>
    <property type="molecule type" value="Genomic_DNA"/>
</dbReference>
<reference evidence="3" key="1">
    <citation type="submission" date="2018-09" db="EMBL/GenBank/DDBJ databases">
        <title>Chryseolinea sp. KIS68-18 isolated from soil.</title>
        <authorList>
            <person name="Weon H.-Y."/>
            <person name="Kwon S.-W."/>
            <person name="Lee S.A."/>
        </authorList>
    </citation>
    <scope>NUCLEOTIDE SEQUENCE [LARGE SCALE GENOMIC DNA]</scope>
    <source>
        <strain evidence="3">KIS68-18</strain>
    </source>
</reference>
<sequence>MKSTNDYVVSSGDYETPFSDESLLMERPEETSPTPEFYSSSSEFESPFSATYNAEDSISLNQPKAEAFVELLAELNHEDFKESLMAMAGEIEESVIARFSYEGSHGNHYPYLKQRTSEYIAPLLREVDAVIDRASQAVSSREFEGLSAENIERFVNEMEFEYTEQLSPAQEQFLGGLVNKVKSAVKAGAKLVNKLNPINLALNKLKGLIKPLLNKVLNTLVGKLPQPLQPYARDLAKKFLKLEVPTQDGALNNSNEMFAGEDFEQLSYEFDLRMANLVFANDEVESEQFVNDYIEEGEHEDPAYENAPSLDEARQQFVDQLRRGEDVQPALEQFLPALYPAIKVALSLVGRKRVINFLAGLLGKLVGKYVPANIAKPLSASIVDLGFKALGFETADQNNESLAYEAIANTVEETIRTLGTEDEGILQQLDGMSDSEAIDQLAEHVLPAFSKAVANNFPGTYIRKSIQPTREPGVWVLMPRRRRRKSHKRFSRVYPVTLTAALAEGIKTFGDVSLKDFVKDTMGQDLAQPINVRVHVYEAIPGTTLNKISLYDRAPGLGTADKSAAVQLHPLSVQAATALLNDPGIGKDVAPEFTTSREKITIGQRFFYMEMPGAVVRRPRVHRRLRRAGVGVQREAQVAARSSDIQAVFNFVKSEVVLNFFFSEAGSNDVVEKLNRQDWIGASESLRKALKSKLNKALLKNIRSKVKIVHEAVPELYLRHVPDSEEFLGGFKKMAMEKIIEKVTQRLLGKAFEGVKTFFKTRAKEFSDALAQPDDGVTVRITWKNVAGMAQIRAVISLLRGEGSITNLGGISMPSLPTPTLTILAGKNFI</sequence>
<feature type="region of interest" description="Disordered" evidence="1">
    <location>
        <begin position="1"/>
        <end position="42"/>
    </location>
</feature>
<evidence type="ECO:0000256" key="1">
    <source>
        <dbReference type="SAM" id="MobiDB-lite"/>
    </source>
</evidence>
<keyword evidence="3" id="KW-1185">Reference proteome</keyword>
<gene>
    <name evidence="2" type="ORF">D4L85_20715</name>
</gene>
<dbReference type="OrthoDB" id="5501404at2"/>
<name>A0A385SPS6_9BACT</name>
<protein>
    <submittedName>
        <fullName evidence="2">Uncharacterized protein</fullName>
    </submittedName>
</protein>